<sequence>MFYDVHSHIDLVEEENVSKIINEAKEKNVGEIISCSTSFISNKKNLLLSKKYEEIKPALGLYPLDLVELNEEELNKAFNYFEENKKNIFAIGEVGLDYKYCKTTAEQEKQTNYFKKFIELSNSIKKPLIIHSRYAQSQVLKILEKKDASKVLLHSFVDSKKLMKQAIDHNYYISVGLSAINFKEVRENLVNFPIEKLLFETDSPIRFNGEKSHPSKIIDIAKKVSEIKNINIIDIEKQQEKNYDLLFH</sequence>
<dbReference type="CDD" id="cd01310">
    <property type="entry name" value="TatD_DNAse"/>
    <property type="match status" value="1"/>
</dbReference>
<feature type="binding site" evidence="1">
    <location>
        <position position="93"/>
    </location>
    <ligand>
        <name>a divalent metal cation</name>
        <dbReference type="ChEBI" id="CHEBI:60240"/>
        <label>1</label>
    </ligand>
</feature>
<feature type="binding site" evidence="1">
    <location>
        <position position="202"/>
    </location>
    <ligand>
        <name>a divalent metal cation</name>
        <dbReference type="ChEBI" id="CHEBI:60240"/>
        <label>1</label>
    </ligand>
</feature>
<feature type="binding site" evidence="1">
    <location>
        <position position="154"/>
    </location>
    <ligand>
        <name>a divalent metal cation</name>
        <dbReference type="ChEBI" id="CHEBI:60240"/>
        <label>2</label>
    </ligand>
</feature>
<gene>
    <name evidence="2" type="ORF">GX950_03805</name>
</gene>
<comment type="caution">
    <text evidence="2">The sequence shown here is derived from an EMBL/GenBank/DDBJ whole genome shotgun (WGS) entry which is preliminary data.</text>
</comment>
<organism evidence="2 3">
    <name type="scientific">Candidatus Iainarchaeum sp</name>
    <dbReference type="NCBI Taxonomy" id="3101447"/>
    <lineage>
        <taxon>Archaea</taxon>
        <taxon>Candidatus Iainarchaeota</taxon>
        <taxon>Candidatus Iainarchaeia</taxon>
        <taxon>Candidatus Iainarchaeales</taxon>
        <taxon>Candidatus Iainarchaeaceae</taxon>
        <taxon>Candidatus Iainarchaeum</taxon>
    </lineage>
</organism>
<keyword evidence="2" id="KW-0378">Hydrolase</keyword>
<feature type="binding site" evidence="1">
    <location>
        <position position="131"/>
    </location>
    <ligand>
        <name>a divalent metal cation</name>
        <dbReference type="ChEBI" id="CHEBI:60240"/>
        <label>2</label>
    </ligand>
</feature>
<dbReference type="Proteomes" id="UP000526302">
    <property type="component" value="Unassembled WGS sequence"/>
</dbReference>
<dbReference type="PANTHER" id="PTHR46124">
    <property type="entry name" value="D-AMINOACYL-TRNA DEACYLASE"/>
    <property type="match status" value="1"/>
</dbReference>
<dbReference type="GO" id="GO:0016788">
    <property type="term" value="F:hydrolase activity, acting on ester bonds"/>
    <property type="evidence" value="ECO:0007669"/>
    <property type="project" value="InterPro"/>
</dbReference>
<reference evidence="2 3" key="1">
    <citation type="journal article" date="2020" name="Biotechnol. Biofuels">
        <title>New insights from the biogas microbiome by comprehensive genome-resolved metagenomics of nearly 1600 species originating from multiple anaerobic digesters.</title>
        <authorList>
            <person name="Campanaro S."/>
            <person name="Treu L."/>
            <person name="Rodriguez-R L.M."/>
            <person name="Kovalovszki A."/>
            <person name="Ziels R.M."/>
            <person name="Maus I."/>
            <person name="Zhu X."/>
            <person name="Kougias P.G."/>
            <person name="Basile A."/>
            <person name="Luo G."/>
            <person name="Schluter A."/>
            <person name="Konstantinidis K.T."/>
            <person name="Angelidaki I."/>
        </authorList>
    </citation>
    <scope>NUCLEOTIDE SEQUENCE [LARGE SCALE GENOMIC DNA]</scope>
    <source>
        <strain evidence="2">AS22ysBPME_79</strain>
    </source>
</reference>
<evidence type="ECO:0000313" key="2">
    <source>
        <dbReference type="EMBL" id="NMA44906.1"/>
    </source>
</evidence>
<feature type="binding site" evidence="1">
    <location>
        <position position="8"/>
    </location>
    <ligand>
        <name>a divalent metal cation</name>
        <dbReference type="ChEBI" id="CHEBI:60240"/>
        <label>1</label>
    </ligand>
</feature>
<dbReference type="InterPro" id="IPR032466">
    <property type="entry name" value="Metal_Hydrolase"/>
</dbReference>
<evidence type="ECO:0000256" key="1">
    <source>
        <dbReference type="PIRSR" id="PIRSR005902-1"/>
    </source>
</evidence>
<dbReference type="EMBL" id="JAAZKV010000032">
    <property type="protein sequence ID" value="NMA44906.1"/>
    <property type="molecule type" value="Genomic_DNA"/>
</dbReference>
<proteinExistence type="predicted"/>
<evidence type="ECO:0000313" key="3">
    <source>
        <dbReference type="Proteomes" id="UP000526302"/>
    </source>
</evidence>
<name>A0A7K4C071_9ARCH</name>
<dbReference type="Gene3D" id="3.20.20.140">
    <property type="entry name" value="Metal-dependent hydrolases"/>
    <property type="match status" value="1"/>
</dbReference>
<dbReference type="GO" id="GO:0046872">
    <property type="term" value="F:metal ion binding"/>
    <property type="evidence" value="ECO:0007669"/>
    <property type="project" value="UniProtKB-KW"/>
</dbReference>
<accession>A0A7K4C071</accession>
<feature type="binding site" evidence="1">
    <location>
        <position position="6"/>
    </location>
    <ligand>
        <name>a divalent metal cation</name>
        <dbReference type="ChEBI" id="CHEBI:60240"/>
        <label>1</label>
    </ligand>
</feature>
<dbReference type="SUPFAM" id="SSF51556">
    <property type="entry name" value="Metallo-dependent hydrolases"/>
    <property type="match status" value="1"/>
</dbReference>
<protein>
    <submittedName>
        <fullName evidence="2">TatD family hydrolase</fullName>
    </submittedName>
</protein>
<keyword evidence="1" id="KW-0479">Metal-binding</keyword>
<dbReference type="Pfam" id="PF01026">
    <property type="entry name" value="TatD_DNase"/>
    <property type="match status" value="1"/>
</dbReference>
<dbReference type="AlphaFoldDB" id="A0A7K4C071"/>
<dbReference type="PANTHER" id="PTHR46124:SF2">
    <property type="entry name" value="D-AMINOACYL-TRNA DEACYLASE"/>
    <property type="match status" value="1"/>
</dbReference>
<dbReference type="PIRSF" id="PIRSF005902">
    <property type="entry name" value="DNase_TatD"/>
    <property type="match status" value="1"/>
</dbReference>
<dbReference type="InterPro" id="IPR001130">
    <property type="entry name" value="TatD-like"/>
</dbReference>